<dbReference type="OrthoDB" id="7904151at2"/>
<dbReference type="AlphaFoldDB" id="A0A219B7J7"/>
<accession>A0A219B7J7</accession>
<dbReference type="Proteomes" id="UP000198462">
    <property type="component" value="Unassembled WGS sequence"/>
</dbReference>
<dbReference type="RefSeq" id="WP_088713037.1">
    <property type="nucleotide sequence ID" value="NZ_NFZT01000001.1"/>
</dbReference>
<organism evidence="1 2">
    <name type="scientific">Pacificimonas flava</name>
    <dbReference type="NCBI Taxonomy" id="1234595"/>
    <lineage>
        <taxon>Bacteria</taxon>
        <taxon>Pseudomonadati</taxon>
        <taxon>Pseudomonadota</taxon>
        <taxon>Alphaproteobacteria</taxon>
        <taxon>Sphingomonadales</taxon>
        <taxon>Sphingosinicellaceae</taxon>
        <taxon>Pacificimonas</taxon>
    </lineage>
</organism>
<sequence length="232" mass="26915">MMIRSGPLRRIQVYGQRCSGTNALIRTLEANFEQGTFTEQFGFKHWFVPHELLIPDDALVLVIARNPESWLRSLHRNPWHAHPDLKALSFADFIRSEWHSYWDGDFWGVGPAHPLRGREMMHERDPATGQRFRNPLALRTAKLRHWTKLAERAPNVCLVPFELFRDRPEEVVRQLSAIVPHRRPGAFVAVDSYKGHGKRPFRPKDPAPLDQTDRNFVFSQLDPGVESLFGYC</sequence>
<dbReference type="EMBL" id="NFZT01000001">
    <property type="protein sequence ID" value="OWV34337.1"/>
    <property type="molecule type" value="Genomic_DNA"/>
</dbReference>
<comment type="caution">
    <text evidence="1">The sequence shown here is derived from an EMBL/GenBank/DDBJ whole genome shotgun (WGS) entry which is preliminary data.</text>
</comment>
<evidence type="ECO:0008006" key="3">
    <source>
        <dbReference type="Google" id="ProtNLM"/>
    </source>
</evidence>
<evidence type="ECO:0000313" key="2">
    <source>
        <dbReference type="Proteomes" id="UP000198462"/>
    </source>
</evidence>
<evidence type="ECO:0000313" key="1">
    <source>
        <dbReference type="EMBL" id="OWV34337.1"/>
    </source>
</evidence>
<name>A0A219B7J7_9SPHN</name>
<dbReference type="InterPro" id="IPR027417">
    <property type="entry name" value="P-loop_NTPase"/>
</dbReference>
<proteinExistence type="predicted"/>
<dbReference type="SUPFAM" id="SSF52540">
    <property type="entry name" value="P-loop containing nucleoside triphosphate hydrolases"/>
    <property type="match status" value="1"/>
</dbReference>
<reference evidence="2" key="1">
    <citation type="submission" date="2017-05" db="EMBL/GenBank/DDBJ databases">
        <authorList>
            <person name="Lin X."/>
        </authorList>
    </citation>
    <scope>NUCLEOTIDE SEQUENCE [LARGE SCALE GENOMIC DNA]</scope>
    <source>
        <strain evidence="2">JLT2012</strain>
    </source>
</reference>
<protein>
    <recommendedName>
        <fullName evidence="3">Sulfotransferase domain-containing protein</fullName>
    </recommendedName>
</protein>
<keyword evidence="2" id="KW-1185">Reference proteome</keyword>
<dbReference type="Gene3D" id="3.40.50.300">
    <property type="entry name" value="P-loop containing nucleotide triphosphate hydrolases"/>
    <property type="match status" value="1"/>
</dbReference>
<gene>
    <name evidence="1" type="ORF">B5C34_13295</name>
</gene>